<evidence type="ECO:0000313" key="3">
    <source>
        <dbReference type="Proteomes" id="UP000317944"/>
    </source>
</evidence>
<organism evidence="2 3">
    <name type="scientific">Lysinibacillus sphaericus</name>
    <name type="common">Bacillus sphaericus</name>
    <dbReference type="NCBI Taxonomy" id="1421"/>
    <lineage>
        <taxon>Bacteria</taxon>
        <taxon>Bacillati</taxon>
        <taxon>Bacillota</taxon>
        <taxon>Bacilli</taxon>
        <taxon>Bacillales</taxon>
        <taxon>Bacillaceae</taxon>
        <taxon>Lysinibacillus</taxon>
    </lineage>
</organism>
<dbReference type="AlphaFoldDB" id="A0A544UCN2"/>
<accession>A0A544UCN2</accession>
<reference evidence="2 3" key="1">
    <citation type="submission" date="2018-03" db="EMBL/GenBank/DDBJ databases">
        <title>Aerobic endospore-forming bacteria genome sequencing and assembly.</title>
        <authorList>
            <person name="Cavalcante D.A."/>
            <person name="Driks A."/>
            <person name="Putonti C."/>
            <person name="De-Souza M.T."/>
        </authorList>
    </citation>
    <scope>NUCLEOTIDE SEQUENCE [LARGE SCALE GENOMIC DNA]</scope>
    <source>
        <strain evidence="2 3">SDF0037</strain>
    </source>
</reference>
<protein>
    <submittedName>
        <fullName evidence="2">Uncharacterized protein</fullName>
    </submittedName>
</protein>
<dbReference type="RefSeq" id="WP_142509787.1">
    <property type="nucleotide sequence ID" value="NZ_SADV01000015.1"/>
</dbReference>
<comment type="caution">
    <text evidence="2">The sequence shown here is derived from an EMBL/GenBank/DDBJ whole genome shotgun (WGS) entry which is preliminary data.</text>
</comment>
<proteinExistence type="predicted"/>
<gene>
    <name evidence="2" type="ORF">C7Y47_16610</name>
</gene>
<name>A0A544UCN2_LYSSH</name>
<feature type="compositionally biased region" description="Basic residues" evidence="1">
    <location>
        <begin position="1"/>
        <end position="19"/>
    </location>
</feature>
<feature type="compositionally biased region" description="Basic and acidic residues" evidence="1">
    <location>
        <begin position="20"/>
        <end position="39"/>
    </location>
</feature>
<sequence length="81" mass="9992">MHYKKHSRTYKIKNARKKPEKPSKFDESTLRRISPERDLNNARKKYMQLSKEELVNRLIEVEQYVAENQKRWVANHFEQFK</sequence>
<dbReference type="OrthoDB" id="2734700at2"/>
<dbReference type="Proteomes" id="UP000317944">
    <property type="component" value="Unassembled WGS sequence"/>
</dbReference>
<dbReference type="EMBL" id="SADV01000015">
    <property type="protein sequence ID" value="TQR30104.1"/>
    <property type="molecule type" value="Genomic_DNA"/>
</dbReference>
<evidence type="ECO:0000256" key="1">
    <source>
        <dbReference type="SAM" id="MobiDB-lite"/>
    </source>
</evidence>
<feature type="region of interest" description="Disordered" evidence="1">
    <location>
        <begin position="1"/>
        <end position="39"/>
    </location>
</feature>
<evidence type="ECO:0000313" key="2">
    <source>
        <dbReference type="EMBL" id="TQR30104.1"/>
    </source>
</evidence>